<organism evidence="1 2">
    <name type="scientific">Solanum tuberosum</name>
    <name type="common">Potato</name>
    <dbReference type="NCBI Taxonomy" id="4113"/>
    <lineage>
        <taxon>Eukaryota</taxon>
        <taxon>Viridiplantae</taxon>
        <taxon>Streptophyta</taxon>
        <taxon>Embryophyta</taxon>
        <taxon>Tracheophyta</taxon>
        <taxon>Spermatophyta</taxon>
        <taxon>Magnoliopsida</taxon>
        <taxon>eudicotyledons</taxon>
        <taxon>Gunneridae</taxon>
        <taxon>Pentapetalae</taxon>
        <taxon>asterids</taxon>
        <taxon>lamiids</taxon>
        <taxon>Solanales</taxon>
        <taxon>Solanaceae</taxon>
        <taxon>Solanoideae</taxon>
        <taxon>Solaneae</taxon>
        <taxon>Solanum</taxon>
    </lineage>
</organism>
<dbReference type="InParanoid" id="M1A3F0"/>
<dbReference type="Gramene" id="PGSC0003DMT400013862">
    <property type="protein sequence ID" value="PGSC0003DMT400013862"/>
    <property type="gene ID" value="PGSC0003DMG400005428"/>
</dbReference>
<proteinExistence type="predicted"/>
<sequence length="55" mass="6351">MGKSFSHQACPLSSPIPTHLLALQPPKGTFDNIERYHTRFFWSGKEEGDKHHWMA</sequence>
<dbReference type="EnsemblPlants" id="PGSC0003DMT400013862">
    <property type="protein sequence ID" value="PGSC0003DMT400013862"/>
    <property type="gene ID" value="PGSC0003DMG400005428"/>
</dbReference>
<dbReference type="Proteomes" id="UP000011115">
    <property type="component" value="Unassembled WGS sequence"/>
</dbReference>
<reference evidence="2" key="1">
    <citation type="journal article" date="2011" name="Nature">
        <title>Genome sequence and analysis of the tuber crop potato.</title>
        <authorList>
            <consortium name="The Potato Genome Sequencing Consortium"/>
        </authorList>
    </citation>
    <scope>NUCLEOTIDE SEQUENCE [LARGE SCALE GENOMIC DNA]</scope>
    <source>
        <strain evidence="2">cv. DM1-3 516 R44</strain>
    </source>
</reference>
<dbReference type="AlphaFoldDB" id="M1A3F0"/>
<accession>M1A3F0</accession>
<dbReference type="HOGENOM" id="CLU_3036113_0_0_1"/>
<reference evidence="1" key="2">
    <citation type="submission" date="2015-06" db="UniProtKB">
        <authorList>
            <consortium name="EnsemblPlants"/>
        </authorList>
    </citation>
    <scope>IDENTIFICATION</scope>
    <source>
        <strain evidence="1">DM1-3 516 R44</strain>
    </source>
</reference>
<evidence type="ECO:0000313" key="2">
    <source>
        <dbReference type="Proteomes" id="UP000011115"/>
    </source>
</evidence>
<name>M1A3F0_SOLTU</name>
<protein>
    <submittedName>
        <fullName evidence="1">Uncharacterized protein</fullName>
    </submittedName>
</protein>
<keyword evidence="2" id="KW-1185">Reference proteome</keyword>
<evidence type="ECO:0000313" key="1">
    <source>
        <dbReference type="EnsemblPlants" id="PGSC0003DMT400013862"/>
    </source>
</evidence>
<dbReference type="PaxDb" id="4113-PGSC0003DMT400013862"/>